<dbReference type="Proteomes" id="UP000234789">
    <property type="component" value="Unassembled WGS sequence"/>
</dbReference>
<keyword evidence="9" id="KW-1185">Reference proteome</keyword>
<feature type="transmembrane region" description="Helical" evidence="7">
    <location>
        <begin position="7"/>
        <end position="30"/>
    </location>
</feature>
<dbReference type="EMBL" id="NFEZ01000004">
    <property type="protein sequence ID" value="PLT46047.1"/>
    <property type="molecule type" value="Genomic_DNA"/>
</dbReference>
<keyword evidence="6 7" id="KW-0472">Membrane</keyword>
<accession>A0A2N5N6S0</accession>
<keyword evidence="4 7" id="KW-0812">Transmembrane</keyword>
<dbReference type="InterPro" id="IPR007140">
    <property type="entry name" value="DUF350"/>
</dbReference>
<dbReference type="AlphaFoldDB" id="A0A2N5N6S0"/>
<dbReference type="GO" id="GO:0005886">
    <property type="term" value="C:plasma membrane"/>
    <property type="evidence" value="ECO:0007669"/>
    <property type="project" value="UniProtKB-SubCell"/>
</dbReference>
<name>A0A2N5N6S0_9BACL</name>
<keyword evidence="3" id="KW-1003">Cell membrane</keyword>
<evidence type="ECO:0000256" key="1">
    <source>
        <dbReference type="ARBA" id="ARBA00004651"/>
    </source>
</evidence>
<evidence type="ECO:0000256" key="3">
    <source>
        <dbReference type="ARBA" id="ARBA00022475"/>
    </source>
</evidence>
<organism evidence="8 9">
    <name type="scientific">Paenibacillus pasadenensis</name>
    <dbReference type="NCBI Taxonomy" id="217090"/>
    <lineage>
        <taxon>Bacteria</taxon>
        <taxon>Bacillati</taxon>
        <taxon>Bacillota</taxon>
        <taxon>Bacilli</taxon>
        <taxon>Bacillales</taxon>
        <taxon>Paenibacillaceae</taxon>
        <taxon>Paenibacillus</taxon>
    </lineage>
</organism>
<gene>
    <name evidence="8" type="ORF">B8V81_4478</name>
</gene>
<dbReference type="Pfam" id="PF03994">
    <property type="entry name" value="DUF350"/>
    <property type="match status" value="1"/>
</dbReference>
<evidence type="ECO:0000256" key="7">
    <source>
        <dbReference type="SAM" id="Phobius"/>
    </source>
</evidence>
<evidence type="ECO:0000313" key="8">
    <source>
        <dbReference type="EMBL" id="PLT46047.1"/>
    </source>
</evidence>
<evidence type="ECO:0000256" key="4">
    <source>
        <dbReference type="ARBA" id="ARBA00022692"/>
    </source>
</evidence>
<proteinExistence type="inferred from homology"/>
<feature type="transmembrane region" description="Helical" evidence="7">
    <location>
        <begin position="42"/>
        <end position="64"/>
    </location>
</feature>
<evidence type="ECO:0000256" key="2">
    <source>
        <dbReference type="ARBA" id="ARBA00005779"/>
    </source>
</evidence>
<reference evidence="8 9" key="1">
    <citation type="submission" date="2017-05" db="EMBL/GenBank/DDBJ databases">
        <title>Functional genome analysis of Paenibacillus pasadenensis strain R16: insights on endophytic life style and antifungal activity.</title>
        <authorList>
            <person name="Passera A."/>
            <person name="Marcolungo L."/>
            <person name="Casati P."/>
            <person name="Brasca M."/>
            <person name="Quaglino F."/>
            <person name="Delledonne M."/>
        </authorList>
    </citation>
    <scope>NUCLEOTIDE SEQUENCE [LARGE SCALE GENOMIC DNA]</scope>
    <source>
        <strain evidence="8 9">R16</strain>
    </source>
</reference>
<keyword evidence="5 7" id="KW-1133">Transmembrane helix</keyword>
<comment type="caution">
    <text evidence="8">The sequence shown here is derived from an EMBL/GenBank/DDBJ whole genome shotgun (WGS) entry which is preliminary data.</text>
</comment>
<dbReference type="PANTHER" id="PTHR40043:SF1">
    <property type="entry name" value="UPF0719 INNER MEMBRANE PROTEIN YJFL"/>
    <property type="match status" value="1"/>
</dbReference>
<comment type="subcellular location">
    <subcellularLocation>
        <location evidence="1">Cell membrane</location>
        <topology evidence="1">Multi-pass membrane protein</topology>
    </subcellularLocation>
</comment>
<evidence type="ECO:0000256" key="5">
    <source>
        <dbReference type="ARBA" id="ARBA00022989"/>
    </source>
</evidence>
<evidence type="ECO:0000256" key="6">
    <source>
        <dbReference type="ARBA" id="ARBA00023136"/>
    </source>
</evidence>
<evidence type="ECO:0000313" key="9">
    <source>
        <dbReference type="Proteomes" id="UP000234789"/>
    </source>
</evidence>
<sequence length="132" mass="14225">MGRIIVVNLLVSIVVIIALQLVGMLIFSWITPYKDLEELKRGNVAAGLAMGGKFLGTAILLGVASYTNHSIWYLMLWFAVGYVCLVLAYLVFELATPSFKVSEELQKGNVAVGILLAAVYIGTGFAVSSLII</sequence>
<protein>
    <submittedName>
        <fullName evidence="8">DUF350 domain-containing protein</fullName>
    </submittedName>
</protein>
<comment type="similarity">
    <text evidence="2">Belongs to the UPF0719 family.</text>
</comment>
<feature type="transmembrane region" description="Helical" evidence="7">
    <location>
        <begin position="71"/>
        <end position="92"/>
    </location>
</feature>
<feature type="transmembrane region" description="Helical" evidence="7">
    <location>
        <begin position="112"/>
        <end position="131"/>
    </location>
</feature>
<dbReference type="PANTHER" id="PTHR40043">
    <property type="entry name" value="UPF0719 INNER MEMBRANE PROTEIN YJFL"/>
    <property type="match status" value="1"/>
</dbReference>